<gene>
    <name evidence="7" type="ORF">FSB_LOCUS57954</name>
</gene>
<evidence type="ECO:0000256" key="2">
    <source>
        <dbReference type="ARBA" id="ARBA00022490"/>
    </source>
</evidence>
<sequence>MSASISISLVILVWTTTIITHVANNVATTVALVAESQSSWSLDQELKALNKTGWWWPRLSEESTLSPCQWRGIVCNVGGSVKEINLIDCMGNAIRFLKSRIAKLPLTLSESEAKASLQSDIEQFINEKIILADKVIVKHAVTKIRDVLVLPGVIPLSQLSPALPSRHRQKSGRLHCQEADSSPNGLAATLGSLAVSKYTSDLISRAGITDSKIVDTPIEYNNRMNTHDGEPLLDATRYKQLVRSLVYLTVTRPNISYAVYIVSQFMATLRSLHYVAILRILRGAYRPSFHYRDLGVDCSTVVLIHCDNRSAIKIAHNDVFHERTKHIEIDCHFVRHHLHYRVQLDSICSNELGDPDAISKVPGRKDINYLDGCTNSENLQLLNLM</sequence>
<dbReference type="AlphaFoldDB" id="A0A2N9IYU6"/>
<evidence type="ECO:0000256" key="4">
    <source>
        <dbReference type="ARBA" id="ARBA00022917"/>
    </source>
</evidence>
<reference evidence="7" key="1">
    <citation type="submission" date="2018-02" db="EMBL/GenBank/DDBJ databases">
        <authorList>
            <person name="Cohen D.B."/>
            <person name="Kent A.D."/>
        </authorList>
    </citation>
    <scope>NUCLEOTIDE SEQUENCE</scope>
</reference>
<dbReference type="PANTHER" id="PTHR10233">
    <property type="entry name" value="TRANSLATION INITIATION FACTOR EIF-2B"/>
    <property type="match status" value="1"/>
</dbReference>
<evidence type="ECO:0008006" key="8">
    <source>
        <dbReference type="Google" id="ProtNLM"/>
    </source>
</evidence>
<keyword evidence="4" id="KW-0648">Protein biosynthesis</keyword>
<evidence type="ECO:0000313" key="7">
    <source>
        <dbReference type="EMBL" id="SPD30072.1"/>
    </source>
</evidence>
<comment type="subunit">
    <text evidence="5">Component of the translation initiation factor 2B (eIF2B) complex which is a heterodecamer of two sets of five different subunits: alpha, beta, gamma, delta and epsilon. Subunits alpha, beta and delta comprise a regulatory subcomplex and subunits epsilon and gamma comprise a catalytic subcomplex. Within the complex, the hexameric regulatory complex resides at the center, with the two heterodimeric catalytic subcomplexes bound on opposite sides.</text>
</comment>
<keyword evidence="2" id="KW-0963">Cytoplasm</keyword>
<comment type="subcellular location">
    <subcellularLocation>
        <location evidence="1">Cytoplasm</location>
        <location evidence="1">Cytosol</location>
    </subcellularLocation>
</comment>
<dbReference type="CDD" id="cd09272">
    <property type="entry name" value="RNase_HI_RT_Ty1"/>
    <property type="match status" value="1"/>
</dbReference>
<organism evidence="7">
    <name type="scientific">Fagus sylvatica</name>
    <name type="common">Beechnut</name>
    <dbReference type="NCBI Taxonomy" id="28930"/>
    <lineage>
        <taxon>Eukaryota</taxon>
        <taxon>Viridiplantae</taxon>
        <taxon>Streptophyta</taxon>
        <taxon>Embryophyta</taxon>
        <taxon>Tracheophyta</taxon>
        <taxon>Spermatophyta</taxon>
        <taxon>Magnoliopsida</taxon>
        <taxon>eudicotyledons</taxon>
        <taxon>Gunneridae</taxon>
        <taxon>Pentapetalae</taxon>
        <taxon>rosids</taxon>
        <taxon>fabids</taxon>
        <taxon>Fagales</taxon>
        <taxon>Fagaceae</taxon>
        <taxon>Fagus</taxon>
    </lineage>
</organism>
<protein>
    <recommendedName>
        <fullName evidence="8">Leucine-rich repeat-containing N-terminal plant-type domain-containing protein</fullName>
    </recommendedName>
</protein>
<evidence type="ECO:0000256" key="5">
    <source>
        <dbReference type="ARBA" id="ARBA00046432"/>
    </source>
</evidence>
<keyword evidence="3" id="KW-0396">Initiation factor</keyword>
<feature type="chain" id="PRO_5014996768" description="Leucine-rich repeat-containing N-terminal plant-type domain-containing protein" evidence="6">
    <location>
        <begin position="16"/>
        <end position="385"/>
    </location>
</feature>
<name>A0A2N9IYU6_FAGSY</name>
<dbReference type="EMBL" id="OIVN01006300">
    <property type="protein sequence ID" value="SPD30072.1"/>
    <property type="molecule type" value="Genomic_DNA"/>
</dbReference>
<dbReference type="PANTHER" id="PTHR10233:SF14">
    <property type="entry name" value="TRANSLATION INITIATION FACTOR EIF-2B SUBUNIT DELTA"/>
    <property type="match status" value="1"/>
</dbReference>
<accession>A0A2N9IYU6</accession>
<evidence type="ECO:0000256" key="6">
    <source>
        <dbReference type="SAM" id="SignalP"/>
    </source>
</evidence>
<dbReference type="GO" id="GO:0003743">
    <property type="term" value="F:translation initiation factor activity"/>
    <property type="evidence" value="ECO:0007669"/>
    <property type="project" value="UniProtKB-KW"/>
</dbReference>
<evidence type="ECO:0000256" key="1">
    <source>
        <dbReference type="ARBA" id="ARBA00004514"/>
    </source>
</evidence>
<keyword evidence="6" id="KW-0732">Signal</keyword>
<feature type="signal peptide" evidence="6">
    <location>
        <begin position="1"/>
        <end position="15"/>
    </location>
</feature>
<dbReference type="GO" id="GO:0005829">
    <property type="term" value="C:cytosol"/>
    <property type="evidence" value="ECO:0007669"/>
    <property type="project" value="UniProtKB-SubCell"/>
</dbReference>
<evidence type="ECO:0000256" key="3">
    <source>
        <dbReference type="ARBA" id="ARBA00022540"/>
    </source>
</evidence>
<proteinExistence type="predicted"/>